<reference evidence="9 10" key="1">
    <citation type="journal article" date="2015" name="Genome Announc.">
        <title>Complete Genome Sequence of Spiroplasma turonicum Strain Tab4cT, a Parasite of a Horse Fly, Haematopota sp. (Diptera: Tabanidae).</title>
        <authorList>
            <person name="Davis R.E."/>
            <person name="Shao J."/>
            <person name="Zhao Y."/>
            <person name="Gasparich G.E."/>
            <person name="Gaynor B.J."/>
            <person name="Donofrio N."/>
        </authorList>
    </citation>
    <scope>NUCLEOTIDE SEQUENCE [LARGE SCALE GENOMIC DNA]</scope>
    <source>
        <strain evidence="9 10">Tab4c</strain>
    </source>
</reference>
<keyword evidence="10" id="KW-1185">Reference proteome</keyword>
<dbReference type="AlphaFoldDB" id="A0A0K1P4S0"/>
<dbReference type="InterPro" id="IPR001048">
    <property type="entry name" value="Asp/Glu/Uridylate_kinase"/>
</dbReference>
<evidence type="ECO:0000259" key="8">
    <source>
        <dbReference type="Pfam" id="PF00696"/>
    </source>
</evidence>
<dbReference type="SUPFAM" id="SSF53633">
    <property type="entry name" value="Carbamate kinase-like"/>
    <property type="match status" value="1"/>
</dbReference>
<dbReference type="PANTHER" id="PTHR30409">
    <property type="entry name" value="CARBAMATE KINASE"/>
    <property type="match status" value="1"/>
</dbReference>
<dbReference type="Proteomes" id="UP000067243">
    <property type="component" value="Chromosome"/>
</dbReference>
<dbReference type="FunFam" id="3.40.1160.10:FF:000007">
    <property type="entry name" value="Carbamate kinase"/>
    <property type="match status" value="1"/>
</dbReference>
<dbReference type="RefSeq" id="WP_075047919.1">
    <property type="nucleotide sequence ID" value="NZ_CP012328.1"/>
</dbReference>
<dbReference type="GO" id="GO:0005829">
    <property type="term" value="C:cytosol"/>
    <property type="evidence" value="ECO:0007669"/>
    <property type="project" value="TreeGrafter"/>
</dbReference>
<dbReference type="NCBIfam" id="NF009007">
    <property type="entry name" value="PRK12352.1"/>
    <property type="match status" value="1"/>
</dbReference>
<evidence type="ECO:0000256" key="6">
    <source>
        <dbReference type="NCBIfam" id="TIGR00746"/>
    </source>
</evidence>
<evidence type="ECO:0000256" key="4">
    <source>
        <dbReference type="ARBA" id="ARBA00022777"/>
    </source>
</evidence>
<evidence type="ECO:0000313" key="10">
    <source>
        <dbReference type="Proteomes" id="UP000067243"/>
    </source>
</evidence>
<protein>
    <recommendedName>
        <fullName evidence="2 6">Carbamate kinase</fullName>
    </recommendedName>
</protein>
<gene>
    <name evidence="9" type="ORF">STURON_0059</name>
</gene>
<evidence type="ECO:0000256" key="3">
    <source>
        <dbReference type="ARBA" id="ARBA00022679"/>
    </source>
</evidence>
<name>A0A0K1P4S0_9MOLU</name>
<dbReference type="PRINTS" id="PR01469">
    <property type="entry name" value="CARBMTKINASE"/>
</dbReference>
<feature type="domain" description="Aspartate/glutamate/uridylate kinase" evidence="8">
    <location>
        <begin position="3"/>
        <end position="291"/>
    </location>
</feature>
<dbReference type="EMBL" id="CP012328">
    <property type="protein sequence ID" value="AKU79305.1"/>
    <property type="molecule type" value="Genomic_DNA"/>
</dbReference>
<dbReference type="InterPro" id="IPR003964">
    <property type="entry name" value="Carb_kinase"/>
</dbReference>
<dbReference type="InterPro" id="IPR036393">
    <property type="entry name" value="AceGlu_kinase-like_sf"/>
</dbReference>
<dbReference type="NCBIfam" id="TIGR00746">
    <property type="entry name" value="arcC"/>
    <property type="match status" value="1"/>
</dbReference>
<dbReference type="GO" id="GO:0008804">
    <property type="term" value="F:carbamate kinase activity"/>
    <property type="evidence" value="ECO:0007669"/>
    <property type="project" value="UniProtKB-UniRule"/>
</dbReference>
<evidence type="ECO:0000256" key="2">
    <source>
        <dbReference type="ARBA" id="ARBA00013070"/>
    </source>
</evidence>
<dbReference type="CDD" id="cd04235">
    <property type="entry name" value="AAK_CK"/>
    <property type="match status" value="1"/>
</dbReference>
<dbReference type="Pfam" id="PF00696">
    <property type="entry name" value="AA_kinase"/>
    <property type="match status" value="1"/>
</dbReference>
<dbReference type="PIRSF" id="PIRSF000723">
    <property type="entry name" value="Carbamate_kin"/>
    <property type="match status" value="1"/>
</dbReference>
<dbReference type="Gene3D" id="3.40.1160.10">
    <property type="entry name" value="Acetylglutamate kinase-like"/>
    <property type="match status" value="1"/>
</dbReference>
<evidence type="ECO:0000256" key="5">
    <source>
        <dbReference type="ARBA" id="ARBA00048467"/>
    </source>
</evidence>
<dbReference type="OrthoDB" id="9766717at2"/>
<sequence>MSRIVVALGGNALGNTPNEQIKIVKETAKSMVDLVQNGDELIISHGNGPQVGMINNSFIEANKNNSKIPLMPFPECGAMSQAYIGFHLQNAILNELKRRNINKNVVTLITQVEVSVNDEAFKNPTKPIGSFYSESEAKKLSEESNLVFKEDSGRGWRRVIASPKPIRIIEQDIIKELIYSNCIVITIGGGGIPVIKTKDGFEGVAAVIDKDFASARLAEDVEADCLMILTAVEKVAINYGKNNEELLDELSIEQAKKYIQEGQFAPGSMLPKVEAAINFATSSSNRKSIIADLSNCKNALCGLSGTIVKIK</sequence>
<evidence type="ECO:0000256" key="1">
    <source>
        <dbReference type="ARBA" id="ARBA00011066"/>
    </source>
</evidence>
<dbReference type="STRING" id="216946.STURO_v1c00590"/>
<keyword evidence="3 7" id="KW-0808">Transferase</keyword>
<organism evidence="9 10">
    <name type="scientific">Spiroplasma turonicum</name>
    <dbReference type="NCBI Taxonomy" id="216946"/>
    <lineage>
        <taxon>Bacteria</taxon>
        <taxon>Bacillati</taxon>
        <taxon>Mycoplasmatota</taxon>
        <taxon>Mollicutes</taxon>
        <taxon>Entomoplasmatales</taxon>
        <taxon>Spiroplasmataceae</taxon>
        <taxon>Spiroplasma</taxon>
    </lineage>
</organism>
<dbReference type="KEGG" id="stur:STURON_0059"/>
<dbReference type="PATRIC" id="fig|216946.3.peg.59"/>
<evidence type="ECO:0000313" key="9">
    <source>
        <dbReference type="EMBL" id="AKU79305.1"/>
    </source>
</evidence>
<comment type="catalytic activity">
    <reaction evidence="5">
        <text>hydrogencarbonate + NH4(+) + ATP = carbamoyl phosphate + ADP + H2O + H(+)</text>
        <dbReference type="Rhea" id="RHEA:10152"/>
        <dbReference type="ChEBI" id="CHEBI:15377"/>
        <dbReference type="ChEBI" id="CHEBI:15378"/>
        <dbReference type="ChEBI" id="CHEBI:17544"/>
        <dbReference type="ChEBI" id="CHEBI:28938"/>
        <dbReference type="ChEBI" id="CHEBI:30616"/>
        <dbReference type="ChEBI" id="CHEBI:58228"/>
        <dbReference type="ChEBI" id="CHEBI:456216"/>
        <dbReference type="EC" id="2.7.2.2"/>
    </reaction>
</comment>
<accession>A0A0K1P4S0</accession>
<proteinExistence type="inferred from homology"/>
<comment type="similarity">
    <text evidence="1 7">Belongs to the carbamate kinase family.</text>
</comment>
<keyword evidence="4 7" id="KW-0418">Kinase</keyword>
<dbReference type="PANTHER" id="PTHR30409:SF1">
    <property type="entry name" value="CARBAMATE KINASE-RELATED"/>
    <property type="match status" value="1"/>
</dbReference>
<dbReference type="GO" id="GO:0019546">
    <property type="term" value="P:L-arginine deiminase pathway"/>
    <property type="evidence" value="ECO:0007669"/>
    <property type="project" value="TreeGrafter"/>
</dbReference>
<evidence type="ECO:0000256" key="7">
    <source>
        <dbReference type="PIRNR" id="PIRNR000723"/>
    </source>
</evidence>